<feature type="domain" description="Late blight resistance protein R1A-like N-terminal" evidence="1">
    <location>
        <begin position="83"/>
        <end position="368"/>
    </location>
</feature>
<keyword evidence="3" id="KW-1185">Reference proteome</keyword>
<dbReference type="InterPro" id="IPR021929">
    <property type="entry name" value="R1A-like_N"/>
</dbReference>
<sequence>MSWENSQRLFNFVTIPKISIDKLQLFTLEREFHKIFICLQRFTDEPNMLDVTQKVQTLFEDAAFILSPLYLTDNFDVCASEVQNKILLIKKEIRAKYSFPKISLQLPAQFVIIHAALENIDGLVKIHDPYSPLYVPETVVEHIEDVSKELNLLLNFVYFDSERFLEHQSKHHILFFTHVLAVSVHASMLLWLYLPDLDPEQMNVMLSDFLRMRIKPIQPCICKIYVDVLLSLKSTIQSGWYPNIRNEEAVDSEVVFLETILHNLVEVPTNSYPSQRVALKDHLEILQKILNLLRANIFRVPIKDLEFLLQDIEIAVIDVGLLVYSLYEDEEEKEDMAPGGVHITQVLDLSSNIQRLSIDIYLTIRKAFQSNLPRIHGLGYVDCHLNNLKKFQILHSDSLASVMTNFNQFRKNLRACNLFYRLLQKRDTMTLTKFNIVLHN</sequence>
<accession>A0AAN8SVR1</accession>
<organism evidence="2 3">
    <name type="scientific">Solanum bulbocastanum</name>
    <name type="common">Wild potato</name>
    <dbReference type="NCBI Taxonomy" id="147425"/>
    <lineage>
        <taxon>Eukaryota</taxon>
        <taxon>Viridiplantae</taxon>
        <taxon>Streptophyta</taxon>
        <taxon>Embryophyta</taxon>
        <taxon>Tracheophyta</taxon>
        <taxon>Spermatophyta</taxon>
        <taxon>Magnoliopsida</taxon>
        <taxon>eudicotyledons</taxon>
        <taxon>Gunneridae</taxon>
        <taxon>Pentapetalae</taxon>
        <taxon>asterids</taxon>
        <taxon>lamiids</taxon>
        <taxon>Solanales</taxon>
        <taxon>Solanaceae</taxon>
        <taxon>Solanoideae</taxon>
        <taxon>Solaneae</taxon>
        <taxon>Solanum</taxon>
    </lineage>
</organism>
<evidence type="ECO:0000259" key="1">
    <source>
        <dbReference type="Pfam" id="PF12061"/>
    </source>
</evidence>
<evidence type="ECO:0000313" key="3">
    <source>
        <dbReference type="Proteomes" id="UP001371456"/>
    </source>
</evidence>
<reference evidence="2 3" key="1">
    <citation type="submission" date="2024-02" db="EMBL/GenBank/DDBJ databases">
        <title>de novo genome assembly of Solanum bulbocastanum strain 11H21.</title>
        <authorList>
            <person name="Hosaka A.J."/>
        </authorList>
    </citation>
    <scope>NUCLEOTIDE SEQUENCE [LARGE SCALE GENOMIC DNA]</scope>
    <source>
        <tissue evidence="2">Young leaves</tissue>
    </source>
</reference>
<protein>
    <recommendedName>
        <fullName evidence="1">Late blight resistance protein R1A-like N-terminal domain-containing protein</fullName>
    </recommendedName>
</protein>
<dbReference type="AlphaFoldDB" id="A0AAN8SVR1"/>
<comment type="caution">
    <text evidence="2">The sequence shown here is derived from an EMBL/GenBank/DDBJ whole genome shotgun (WGS) entry which is preliminary data.</text>
</comment>
<dbReference type="Proteomes" id="UP001371456">
    <property type="component" value="Unassembled WGS sequence"/>
</dbReference>
<gene>
    <name evidence="2" type="ORF">RDI58_028074</name>
</gene>
<evidence type="ECO:0000313" key="2">
    <source>
        <dbReference type="EMBL" id="KAK6772836.1"/>
    </source>
</evidence>
<name>A0AAN8SVR1_SOLBU</name>
<dbReference type="EMBL" id="JBANQN010000012">
    <property type="protein sequence ID" value="KAK6772836.1"/>
    <property type="molecule type" value="Genomic_DNA"/>
</dbReference>
<proteinExistence type="predicted"/>
<dbReference type="Pfam" id="PF12061">
    <property type="entry name" value="NB-LRR"/>
    <property type="match status" value="1"/>
</dbReference>